<organism evidence="2 3">
    <name type="scientific">Bowmanella denitrificans</name>
    <dbReference type="NCBI Taxonomy" id="366582"/>
    <lineage>
        <taxon>Bacteria</taxon>
        <taxon>Pseudomonadati</taxon>
        <taxon>Pseudomonadota</taxon>
        <taxon>Gammaproteobacteria</taxon>
        <taxon>Alteromonadales</taxon>
        <taxon>Alteromonadaceae</taxon>
        <taxon>Bowmanella</taxon>
    </lineage>
</organism>
<name>A0ABN0WTV7_9ALTE</name>
<comment type="caution">
    <text evidence="2">The sequence shown here is derived from an EMBL/GenBank/DDBJ whole genome shotgun (WGS) entry which is preliminary data.</text>
</comment>
<feature type="binding site" evidence="1">
    <location>
        <position position="97"/>
    </location>
    <ligand>
        <name>S-adenosyl-L-methionine</name>
        <dbReference type="ChEBI" id="CHEBI:59789"/>
    </ligand>
</feature>
<feature type="binding site" evidence="1">
    <location>
        <position position="42"/>
    </location>
    <ligand>
        <name>S-adenosyl-L-methionine</name>
        <dbReference type="ChEBI" id="CHEBI:59789"/>
    </ligand>
</feature>
<dbReference type="Pfam" id="PF04378">
    <property type="entry name" value="RsmJ"/>
    <property type="match status" value="1"/>
</dbReference>
<dbReference type="PANTHER" id="PTHR37426:SF1">
    <property type="entry name" value="RIBOSOMAL RNA LARGE SUBUNIT METHYLTRANSFERASE J"/>
    <property type="match status" value="1"/>
</dbReference>
<comment type="function">
    <text evidence="1">Specifically methylates the adenine in position 2030 of 23S rRNA.</text>
</comment>
<comment type="catalytic activity">
    <reaction evidence="1">
        <text>adenosine(2030) in 23S rRNA + S-adenosyl-L-methionine = N(6)-methyladenosine(2030) in 23S rRNA + S-adenosyl-L-homocysteine + H(+)</text>
        <dbReference type="Rhea" id="RHEA:43736"/>
        <dbReference type="Rhea" id="RHEA-COMP:10668"/>
        <dbReference type="Rhea" id="RHEA-COMP:10669"/>
        <dbReference type="ChEBI" id="CHEBI:15378"/>
        <dbReference type="ChEBI" id="CHEBI:57856"/>
        <dbReference type="ChEBI" id="CHEBI:59789"/>
        <dbReference type="ChEBI" id="CHEBI:74411"/>
        <dbReference type="ChEBI" id="CHEBI:74449"/>
        <dbReference type="EC" id="2.1.1.266"/>
    </reaction>
</comment>
<feature type="binding site" evidence="1">
    <location>
        <position position="19"/>
    </location>
    <ligand>
        <name>S-adenosyl-L-methionine</name>
        <dbReference type="ChEBI" id="CHEBI:59789"/>
    </ligand>
</feature>
<proteinExistence type="inferred from homology"/>
<keyword evidence="3" id="KW-1185">Reference proteome</keyword>
<evidence type="ECO:0000313" key="3">
    <source>
        <dbReference type="Proteomes" id="UP001501757"/>
    </source>
</evidence>
<reference evidence="2 3" key="1">
    <citation type="journal article" date="2019" name="Int. J. Syst. Evol. Microbiol.">
        <title>The Global Catalogue of Microorganisms (GCM) 10K type strain sequencing project: providing services to taxonomists for standard genome sequencing and annotation.</title>
        <authorList>
            <consortium name="The Broad Institute Genomics Platform"/>
            <consortium name="The Broad Institute Genome Sequencing Center for Infectious Disease"/>
            <person name="Wu L."/>
            <person name="Ma J."/>
        </authorList>
    </citation>
    <scope>NUCLEOTIDE SEQUENCE [LARGE SCALE GENOMIC DNA]</scope>
    <source>
        <strain evidence="2 3">JCM 13378</strain>
    </source>
</reference>
<keyword evidence="1" id="KW-0698">rRNA processing</keyword>
<dbReference type="Gene3D" id="3.40.50.150">
    <property type="entry name" value="Vaccinia Virus protein VP39"/>
    <property type="match status" value="1"/>
</dbReference>
<dbReference type="HAMAP" id="MF_00934">
    <property type="entry name" value="23SrRNA_methyltr_J"/>
    <property type="match status" value="1"/>
</dbReference>
<keyword evidence="1" id="KW-0808">Transferase</keyword>
<accession>A0ABN0WTV7</accession>
<dbReference type="PANTHER" id="PTHR37426">
    <property type="entry name" value="RIBOSOMAL RNA LARGE SUBUNIT METHYLTRANSFERASE J"/>
    <property type="match status" value="1"/>
</dbReference>
<feature type="binding site" evidence="1">
    <location>
        <position position="115"/>
    </location>
    <ligand>
        <name>S-adenosyl-L-methionine</name>
        <dbReference type="ChEBI" id="CHEBI:59789"/>
    </ligand>
</feature>
<evidence type="ECO:0000313" key="2">
    <source>
        <dbReference type="EMBL" id="GAA0346466.1"/>
    </source>
</evidence>
<dbReference type="SUPFAM" id="SSF53335">
    <property type="entry name" value="S-adenosyl-L-methionine-dependent methyltransferases"/>
    <property type="match status" value="1"/>
</dbReference>
<dbReference type="EC" id="2.1.1.266" evidence="1"/>
<feature type="active site" description="Proton acceptor" evidence="1">
    <location>
        <position position="161"/>
    </location>
</feature>
<keyword evidence="1" id="KW-0489">Methyltransferase</keyword>
<protein>
    <recommendedName>
        <fullName evidence="1">Ribosomal RNA large subunit methyltransferase J</fullName>
        <ecNumber evidence="1">2.1.1.266</ecNumber>
    </recommendedName>
    <alternativeName>
        <fullName evidence="1">23S rRNA (adenine(2030)-N6)-methyltransferase</fullName>
    </alternativeName>
    <alternativeName>
        <fullName evidence="1">23S rRNA m6A2030 methyltransferase</fullName>
    </alternativeName>
</protein>
<dbReference type="InterPro" id="IPR029063">
    <property type="entry name" value="SAM-dependent_MTases_sf"/>
</dbReference>
<feature type="site" description="Interaction with substrate rRNA" evidence="1">
    <location>
        <position position="4"/>
    </location>
</feature>
<dbReference type="EMBL" id="BAAAEI010000006">
    <property type="protein sequence ID" value="GAA0346466.1"/>
    <property type="molecule type" value="Genomic_DNA"/>
</dbReference>
<keyword evidence="1" id="KW-0694">RNA-binding</keyword>
<feature type="binding site" evidence="1">
    <location>
        <position position="161"/>
    </location>
    <ligand>
        <name>S-adenosyl-L-methionine</name>
        <dbReference type="ChEBI" id="CHEBI:59789"/>
    </ligand>
</feature>
<dbReference type="Proteomes" id="UP001501757">
    <property type="component" value="Unassembled WGS sequence"/>
</dbReference>
<dbReference type="RefSeq" id="WP_343842202.1">
    <property type="nucleotide sequence ID" value="NZ_BAAAEI010000006.1"/>
</dbReference>
<comment type="similarity">
    <text evidence="1">Belongs to the RlmJ family.</text>
</comment>
<gene>
    <name evidence="1 2" type="primary">rlmJ</name>
    <name evidence="2" type="ORF">GCM10009092_08660</name>
</gene>
<feature type="binding site" evidence="1">
    <location>
        <begin position="140"/>
        <end position="141"/>
    </location>
    <ligand>
        <name>S-adenosyl-L-methionine</name>
        <dbReference type="ChEBI" id="CHEBI:59789"/>
    </ligand>
</feature>
<evidence type="ECO:0000256" key="1">
    <source>
        <dbReference type="HAMAP-Rule" id="MF_00934"/>
    </source>
</evidence>
<dbReference type="InterPro" id="IPR007473">
    <property type="entry name" value="RlmJ"/>
</dbReference>
<keyword evidence="1" id="KW-0949">S-adenosyl-L-methionine</keyword>
<sequence length="280" mass="31851">MFSYRHGYHAGNHADVLKHLCQMLLLNKLAEKDKAFVYIDTHSGAGIYDLTSAQAQKTGEYKDGIDRLLDADCQDPNIRTYLKLVDDYRKFNRYPGSPELARTLTRSQDSLQLMEWHNNEVQNLRGNFKGVSNAHIHHRNGFEGLVAMSPPKPARGLVLIDPSYEVESDYQDVVTSVTQAHKRWKTGVFAIWYPLLAKRRDRSERMLKALSSISGTDVVDIQLKLLPQDQEVGMYGSGMVVINPPWQFDQQLNALLPELVTALKDWPDASHSLTWLARSE</sequence>
<comment type="subunit">
    <text evidence="1">Monomer.</text>
</comment>